<protein>
    <recommendedName>
        <fullName evidence="4">SOWAHA-C winged helix-turn-helix domain-containing protein</fullName>
    </recommendedName>
</protein>
<accession>A0AAN9Y1D9</accession>
<reference evidence="5 6" key="1">
    <citation type="submission" date="2024-03" db="EMBL/GenBank/DDBJ databases">
        <title>Adaptation during the transition from Ophiocordyceps entomopathogen to insect associate is accompanied by gene loss and intensified selection.</title>
        <authorList>
            <person name="Ward C.M."/>
            <person name="Onetto C.A."/>
            <person name="Borneman A.R."/>
        </authorList>
    </citation>
    <scope>NUCLEOTIDE SEQUENCE [LARGE SCALE GENOMIC DNA]</scope>
    <source>
        <strain evidence="5">AWRI1</strain>
        <tissue evidence="5">Single Adult Female</tissue>
    </source>
</reference>
<evidence type="ECO:0000313" key="6">
    <source>
        <dbReference type="Proteomes" id="UP001367676"/>
    </source>
</evidence>
<keyword evidence="1" id="KW-0677">Repeat</keyword>
<feature type="region of interest" description="Disordered" evidence="3">
    <location>
        <begin position="78"/>
        <end position="202"/>
    </location>
</feature>
<sequence>MPYESMPLVLSADTVRDYILSRGGKVYNTDLVKYFKPLLVHPETKDAAREEFKKIINRIAVVLRDERDEKYLVLKRRSNDQSPINSPEPSLSYSSSYSSLPSGAPLSPAMDPTLIPSFSKQPPPYRSPPPVTPPKVLPSPGMCMSPASSESSMEKTPPPVPPRRRSSDKIKFNNKENESLEGQRNSTTSDDGENKIADEQKISVKERTQRFNRLASTEEPITKIQQSAQTSAACKKRFDKGSVHDRDEEDCVSVTSFDPRSREWLVKSAKNDYHGLAKLCADNPRLAEVKIYSSRGWYDIAAGQREEKQFAKWLIGRRVDLITDSVNRSPAPVQSTE</sequence>
<feature type="compositionally biased region" description="Pro residues" evidence="3">
    <location>
        <begin position="121"/>
        <end position="137"/>
    </location>
</feature>
<comment type="caution">
    <text evidence="5">The sequence shown here is derived from an EMBL/GenBank/DDBJ whole genome shotgun (WGS) entry which is preliminary data.</text>
</comment>
<dbReference type="AlphaFoldDB" id="A0AAN9Y1D9"/>
<organism evidence="5 6">
    <name type="scientific">Parthenolecanium corni</name>
    <dbReference type="NCBI Taxonomy" id="536013"/>
    <lineage>
        <taxon>Eukaryota</taxon>
        <taxon>Metazoa</taxon>
        <taxon>Ecdysozoa</taxon>
        <taxon>Arthropoda</taxon>
        <taxon>Hexapoda</taxon>
        <taxon>Insecta</taxon>
        <taxon>Pterygota</taxon>
        <taxon>Neoptera</taxon>
        <taxon>Paraneoptera</taxon>
        <taxon>Hemiptera</taxon>
        <taxon>Sternorrhyncha</taxon>
        <taxon>Coccoidea</taxon>
        <taxon>Coccidae</taxon>
        <taxon>Parthenolecanium</taxon>
    </lineage>
</organism>
<feature type="domain" description="SOWAHA-C winged helix-turn-helix" evidence="4">
    <location>
        <begin position="10"/>
        <end position="88"/>
    </location>
</feature>
<feature type="compositionally biased region" description="Polar residues" evidence="3">
    <location>
        <begin position="180"/>
        <end position="189"/>
    </location>
</feature>
<dbReference type="EMBL" id="JBBCAQ010000035">
    <property type="protein sequence ID" value="KAK7578200.1"/>
    <property type="molecule type" value="Genomic_DNA"/>
</dbReference>
<evidence type="ECO:0000256" key="1">
    <source>
        <dbReference type="ARBA" id="ARBA00022737"/>
    </source>
</evidence>
<feature type="compositionally biased region" description="Basic and acidic residues" evidence="3">
    <location>
        <begin position="165"/>
        <end position="178"/>
    </location>
</feature>
<evidence type="ECO:0000313" key="5">
    <source>
        <dbReference type="EMBL" id="KAK7578200.1"/>
    </source>
</evidence>
<feature type="compositionally biased region" description="Basic and acidic residues" evidence="3">
    <location>
        <begin position="192"/>
        <end position="202"/>
    </location>
</feature>
<name>A0AAN9Y1D9_9HEMI</name>
<dbReference type="PANTHER" id="PTHR14491">
    <property type="entry name" value="SOSONDOWAH, ISOFORM G"/>
    <property type="match status" value="1"/>
</dbReference>
<proteinExistence type="predicted"/>
<dbReference type="InterPro" id="IPR058889">
    <property type="entry name" value="WHD_SOWAHA-C"/>
</dbReference>
<dbReference type="Proteomes" id="UP001367676">
    <property type="component" value="Unassembled WGS sequence"/>
</dbReference>
<keyword evidence="6" id="KW-1185">Reference proteome</keyword>
<keyword evidence="2" id="KW-0040">ANK repeat</keyword>
<feature type="compositionally biased region" description="Low complexity" evidence="3">
    <location>
        <begin position="87"/>
        <end position="109"/>
    </location>
</feature>
<evidence type="ECO:0000256" key="3">
    <source>
        <dbReference type="SAM" id="MobiDB-lite"/>
    </source>
</evidence>
<evidence type="ECO:0000256" key="2">
    <source>
        <dbReference type="ARBA" id="ARBA00023043"/>
    </source>
</evidence>
<dbReference type="PANTHER" id="PTHR14491:SF7">
    <property type="entry name" value="SOSONDOWAH, ISOFORM G"/>
    <property type="match status" value="1"/>
</dbReference>
<evidence type="ECO:0000259" key="4">
    <source>
        <dbReference type="Pfam" id="PF25877"/>
    </source>
</evidence>
<gene>
    <name evidence="5" type="ORF">V9T40_010405</name>
</gene>
<dbReference type="Pfam" id="PF25877">
    <property type="entry name" value="WHD_SOWAH"/>
    <property type="match status" value="1"/>
</dbReference>